<comment type="caution">
    <text evidence="1">The sequence shown here is derived from an EMBL/GenBank/DDBJ whole genome shotgun (WGS) entry which is preliminary data.</text>
</comment>
<protein>
    <submittedName>
        <fullName evidence="1">Uncharacterized protein</fullName>
    </submittedName>
</protein>
<proteinExistence type="predicted"/>
<dbReference type="Proteomes" id="UP000003610">
    <property type="component" value="Unassembled WGS sequence"/>
</dbReference>
<organism evidence="1 2">
    <name type="scientific">Prevotella disiens FB035-09AN</name>
    <dbReference type="NCBI Taxonomy" id="866771"/>
    <lineage>
        <taxon>Bacteria</taxon>
        <taxon>Pseudomonadati</taxon>
        <taxon>Bacteroidota</taxon>
        <taxon>Bacteroidia</taxon>
        <taxon>Bacteroidales</taxon>
        <taxon>Prevotellaceae</taxon>
        <taxon>Prevotella</taxon>
    </lineage>
</organism>
<dbReference type="STRING" id="866771.HMPREF9296_0300"/>
<accession>E1KMQ3</accession>
<name>E1KMQ3_9BACT</name>
<dbReference type="EMBL" id="AEDO01000007">
    <property type="protein sequence ID" value="EFL47247.1"/>
    <property type="molecule type" value="Genomic_DNA"/>
</dbReference>
<reference evidence="1 2" key="1">
    <citation type="submission" date="2010-08" db="EMBL/GenBank/DDBJ databases">
        <authorList>
            <person name="Durkin A.S."/>
            <person name="Madupu R."/>
            <person name="Torralba M."/>
            <person name="Gillis M."/>
            <person name="Methe B."/>
            <person name="Sutton G."/>
            <person name="Nelson K.E."/>
        </authorList>
    </citation>
    <scope>NUCLEOTIDE SEQUENCE [LARGE SCALE GENOMIC DNA]</scope>
    <source>
        <strain evidence="1 2">FB035-09AN</strain>
    </source>
</reference>
<sequence>MHLKRACFAMKNNSFLNLHAELHFFGMVRMIERKLPMLNVLSVC</sequence>
<gene>
    <name evidence="1" type="ORF">HMPREF9296_0300</name>
</gene>
<dbReference type="AlphaFoldDB" id="E1KMQ3"/>
<evidence type="ECO:0000313" key="2">
    <source>
        <dbReference type="Proteomes" id="UP000003610"/>
    </source>
</evidence>
<evidence type="ECO:0000313" key="1">
    <source>
        <dbReference type="EMBL" id="EFL47247.1"/>
    </source>
</evidence>